<gene>
    <name evidence="2" type="ORF">B5766_07735</name>
</gene>
<dbReference type="Proteomes" id="UP000219994">
    <property type="component" value="Unassembled WGS sequence"/>
</dbReference>
<comment type="caution">
    <text evidence="2">The sequence shown here is derived from an EMBL/GenBank/DDBJ whole genome shotgun (WGS) entry which is preliminary data.</text>
</comment>
<feature type="region of interest" description="Disordered" evidence="1">
    <location>
        <begin position="59"/>
        <end position="98"/>
    </location>
</feature>
<protein>
    <recommendedName>
        <fullName evidence="4">DUF4913 domain-containing protein</fullName>
    </recommendedName>
</protein>
<feature type="region of interest" description="Disordered" evidence="1">
    <location>
        <begin position="1"/>
        <end position="36"/>
    </location>
</feature>
<reference evidence="3" key="1">
    <citation type="submission" date="2017-03" db="EMBL/GenBank/DDBJ databases">
        <authorList>
            <person name="Lund M.B."/>
        </authorList>
    </citation>
    <scope>NUCLEOTIDE SEQUENCE [LARGE SCALE GENOMIC DNA]</scope>
</reference>
<evidence type="ECO:0000313" key="3">
    <source>
        <dbReference type="Proteomes" id="UP000219994"/>
    </source>
</evidence>
<proteinExistence type="predicted"/>
<dbReference type="AlphaFoldDB" id="A0A2A6FR45"/>
<organism evidence="2 3">
    <name type="scientific">Candidatus Lumbricidiphila eiseniae</name>
    <dbReference type="NCBI Taxonomy" id="1969409"/>
    <lineage>
        <taxon>Bacteria</taxon>
        <taxon>Bacillati</taxon>
        <taxon>Actinomycetota</taxon>
        <taxon>Actinomycetes</taxon>
        <taxon>Micrococcales</taxon>
        <taxon>Microbacteriaceae</taxon>
        <taxon>Candidatus Lumbricidiphila</taxon>
    </lineage>
</organism>
<evidence type="ECO:0008006" key="4">
    <source>
        <dbReference type="Google" id="ProtNLM"/>
    </source>
</evidence>
<accession>A0A2A6FR45</accession>
<dbReference type="EMBL" id="NAEP01000039">
    <property type="protein sequence ID" value="PDQ35199.1"/>
    <property type="molecule type" value="Genomic_DNA"/>
</dbReference>
<sequence>MNTHPDTSELAPTNTPPAPETAPEHVTEAASSEVPDSFLDRNVNALLARHEFGAELGDILGNDTRAEDSPNRDSDNDSGSGHLGGGHLGGGSTGSVGEARAMGQMLGAGSDVQITNWRALTADAELHADADTKIFVTWLELREWVQWLVVRFQIDPSRIPNCWAEHGNIVEELSALWADWQFIYEGQNFRVGAATIWLHSLSMMLDRVKSHGGAASCTINDHAGWSQRTFKDPTPEWVNWAHATHTTAPHQLPLPKTVA</sequence>
<evidence type="ECO:0000313" key="2">
    <source>
        <dbReference type="EMBL" id="PDQ35199.1"/>
    </source>
</evidence>
<feature type="compositionally biased region" description="Basic and acidic residues" evidence="1">
    <location>
        <begin position="64"/>
        <end position="75"/>
    </location>
</feature>
<name>A0A2A6FR45_9MICO</name>
<evidence type="ECO:0000256" key="1">
    <source>
        <dbReference type="SAM" id="MobiDB-lite"/>
    </source>
</evidence>
<feature type="compositionally biased region" description="Gly residues" evidence="1">
    <location>
        <begin position="81"/>
        <end position="94"/>
    </location>
</feature>